<feature type="domain" description="TRAP C4-dicarboxylate transport system permease DctM subunit" evidence="3">
    <location>
        <begin position="215"/>
        <end position="486"/>
    </location>
</feature>
<dbReference type="Pfam" id="PF06808">
    <property type="entry name" value="DctM"/>
    <property type="match status" value="1"/>
</dbReference>
<sequence>MSENDDNPKSGGHQFEASRVEMEASGKGGLSQAELDELVASSDTGARSPQGAVGTIILLVAFFWSLFQLWIASPLPFVVTGFLKSIGFSGANLVMNDTETRSIHLAFALFLAYMAYPAQRSPFQLVLGVGIPVLMTVLFIEGAKSGVPVWWIPVVGIAVIAAVLLGSPKNWVPPWEWALAVVAAIAALYILIFYDAIGTRVGAPIMQDFVIAVIGLMLLLEATRRSLGPALMIVASVFLAYTFLGPYMPDIIAHKGNTLSEVVNHQWITTEGVFGIALGVSTSFVFLFVLFGALLDKAGAGNYFIQVAFSLMGHMRGGPAKAAVVSSAMTGLISGSSIANVVTTGTFTIPLMKKVGFSSEKAGAVEVASSVNGQIMPPVMGAAAFLMVEYVGIPYFDVVKHAFLPASISYIALVYIVHLEAMKAGLKGLPRAYVPGPLMRRLVGFVFGVVVVCALALIVKYSMGWIRPTFGDNAAYVVFAMLTMAYIALLYVASREEPLELDDPNKPVTQLPLPGPTVRSGLHFLLPVVVLVWALMVDRLSPGLSAFWATAYMIFILLTQRPLMVMMRGMDRTGNRRIGAALQSGFNDLIDGMISGARNMIGIGIATATAGIIVGAVSQTGVGSALADVVEALSGGHLLAILFLTAILSLILGMGLPTTANYIVVSALLAPVIVTLGQQNGLIVPLIAVHLFVFYFGIMADVTPPVGLASFAAAAVSGGDPIRTGAVAFFYSLRTAALPFLFIFNTDLLLINVDWIHGIFVFITATLAMLLFAAATQGWFLTRNRIWESALLLVIAFAIFRPGFFMDYVYPPYEDLPPAQFEEALGNAEPGAPLRLRIAGLNDVGDPIEFTALLEVPEGGDGAEKMQALGIETIQNGEEVIIDNVAFDSPAQAAGLDWDQQVLLVRAPAPAPSKYWVYIPAALILALVVWMQKMRAGPGAGVIRREGEGVSHA</sequence>
<feature type="transmembrane region" description="Helical" evidence="2">
    <location>
        <begin position="915"/>
        <end position="931"/>
    </location>
</feature>
<feature type="transmembrane region" description="Helical" evidence="2">
    <location>
        <begin position="659"/>
        <end position="676"/>
    </location>
</feature>
<dbReference type="GO" id="GO:0005886">
    <property type="term" value="C:plasma membrane"/>
    <property type="evidence" value="ECO:0007669"/>
    <property type="project" value="UniProtKB-SubCell"/>
</dbReference>
<keyword evidence="2" id="KW-0472">Membrane</keyword>
<feature type="transmembrane region" description="Helical" evidence="2">
    <location>
        <begin position="724"/>
        <end position="743"/>
    </location>
</feature>
<dbReference type="Proteomes" id="UP000186216">
    <property type="component" value="Unassembled WGS sequence"/>
</dbReference>
<comment type="subcellular location">
    <subcellularLocation>
        <location evidence="1">Cell inner membrane</location>
        <topology evidence="1">Multi-pass membrane protein</topology>
    </subcellularLocation>
</comment>
<keyword evidence="1" id="KW-0813">Transport</keyword>
<dbReference type="Proteomes" id="UP001215549">
    <property type="component" value="Chromosome"/>
</dbReference>
<feature type="transmembrane region" description="Helical" evidence="2">
    <location>
        <begin position="379"/>
        <end position="396"/>
    </location>
</feature>
<dbReference type="GO" id="GO:0022857">
    <property type="term" value="F:transmembrane transporter activity"/>
    <property type="evidence" value="ECO:0007669"/>
    <property type="project" value="UniProtKB-UniRule"/>
</dbReference>
<dbReference type="PANTHER" id="PTHR43849:SF2">
    <property type="entry name" value="BLL3936 PROTEIN"/>
    <property type="match status" value="1"/>
</dbReference>
<feature type="transmembrane region" description="Helical" evidence="2">
    <location>
        <begin position="632"/>
        <end position="652"/>
    </location>
</feature>
<evidence type="ECO:0000313" key="5">
    <source>
        <dbReference type="EMBL" id="WCR02763.1"/>
    </source>
</evidence>
<feature type="transmembrane region" description="Helical" evidence="2">
    <location>
        <begin position="755"/>
        <end position="774"/>
    </location>
</feature>
<feature type="transmembrane region" description="Helical" evidence="2">
    <location>
        <begin position="600"/>
        <end position="620"/>
    </location>
</feature>
<feature type="transmembrane region" description="Helical" evidence="2">
    <location>
        <begin position="474"/>
        <end position="493"/>
    </location>
</feature>
<evidence type="ECO:0000256" key="2">
    <source>
        <dbReference type="SAM" id="Phobius"/>
    </source>
</evidence>
<dbReference type="NCBIfam" id="TIGR02123">
    <property type="entry name" value="TRAP_fused"/>
    <property type="match status" value="1"/>
</dbReference>
<dbReference type="Pfam" id="PF11874">
    <property type="entry name" value="DUF3394"/>
    <property type="match status" value="1"/>
</dbReference>
<feature type="transmembrane region" description="Helical" evidence="2">
    <location>
        <begin position="227"/>
        <end position="244"/>
    </location>
</feature>
<dbReference type="PANTHER" id="PTHR43849">
    <property type="entry name" value="BLL3936 PROTEIN"/>
    <property type="match status" value="1"/>
</dbReference>
<evidence type="ECO:0000256" key="1">
    <source>
        <dbReference type="RuleBase" id="RU369079"/>
    </source>
</evidence>
<feature type="transmembrane region" description="Helical" evidence="2">
    <location>
        <begin position="402"/>
        <end position="421"/>
    </location>
</feature>
<feature type="transmembrane region" description="Helical" evidence="2">
    <location>
        <begin position="177"/>
        <end position="197"/>
    </location>
</feature>
<protein>
    <submittedName>
        <fullName evidence="5">TRAP transporter permease</fullName>
    </submittedName>
    <submittedName>
        <fullName evidence="4">TRAP transporter, 4TM/12TM fusion protein</fullName>
    </submittedName>
</protein>
<evidence type="ECO:0000313" key="7">
    <source>
        <dbReference type="Proteomes" id="UP001215549"/>
    </source>
</evidence>
<feature type="transmembrane region" description="Helical" evidence="2">
    <location>
        <begin position="203"/>
        <end position="220"/>
    </location>
</feature>
<feature type="transmembrane region" description="Helical" evidence="2">
    <location>
        <begin position="51"/>
        <end position="71"/>
    </location>
</feature>
<dbReference type="AlphaFoldDB" id="A0AA45W8M0"/>
<organism evidence="4 6">
    <name type="scientific">Paracoccus saliphilus</name>
    <dbReference type="NCBI Taxonomy" id="405559"/>
    <lineage>
        <taxon>Bacteria</taxon>
        <taxon>Pseudomonadati</taxon>
        <taxon>Pseudomonadota</taxon>
        <taxon>Alphaproteobacteria</taxon>
        <taxon>Rhodobacterales</taxon>
        <taxon>Paracoccaceae</taxon>
        <taxon>Paracoccus</taxon>
    </lineage>
</organism>
<feature type="transmembrane region" description="Helical" evidence="2">
    <location>
        <begin position="513"/>
        <end position="534"/>
    </location>
</feature>
<feature type="transmembrane region" description="Helical" evidence="2">
    <location>
        <begin position="682"/>
        <end position="703"/>
    </location>
</feature>
<keyword evidence="1" id="KW-0997">Cell inner membrane</keyword>
<evidence type="ECO:0000259" key="3">
    <source>
        <dbReference type="Pfam" id="PF06808"/>
    </source>
</evidence>
<keyword evidence="7" id="KW-1185">Reference proteome</keyword>
<dbReference type="InterPro" id="IPR010656">
    <property type="entry name" value="DctM"/>
</dbReference>
<feature type="transmembrane region" description="Helical" evidence="2">
    <location>
        <begin position="442"/>
        <end position="462"/>
    </location>
</feature>
<reference evidence="4 6" key="1">
    <citation type="submission" date="2017-01" db="EMBL/GenBank/DDBJ databases">
        <authorList>
            <person name="Varghese N."/>
            <person name="Submissions S."/>
        </authorList>
    </citation>
    <scope>NUCLEOTIDE SEQUENCE [LARGE SCALE GENOMIC DNA]</scope>
    <source>
        <strain evidence="4 6">DSM 18447</strain>
    </source>
</reference>
<feature type="transmembrane region" description="Helical" evidence="2">
    <location>
        <begin position="786"/>
        <end position="804"/>
    </location>
</feature>
<evidence type="ECO:0000313" key="4">
    <source>
        <dbReference type="EMBL" id="SIT17698.1"/>
    </source>
</evidence>
<keyword evidence="1" id="KW-1003">Cell membrane</keyword>
<feature type="transmembrane region" description="Helical" evidence="2">
    <location>
        <begin position="540"/>
        <end position="558"/>
    </location>
</feature>
<dbReference type="EMBL" id="FTOU01000032">
    <property type="protein sequence ID" value="SIT17698.1"/>
    <property type="molecule type" value="Genomic_DNA"/>
</dbReference>
<dbReference type="RefSeq" id="WP_076529038.1">
    <property type="nucleotide sequence ID" value="NZ_CP067140.1"/>
</dbReference>
<accession>A0AA45W8M0</accession>
<comment type="function">
    <text evidence="1">Part of the tripartite ATP-independent periplasmic (TRAP) transport system.</text>
</comment>
<name>A0AA45W8M0_9RHOB</name>
<dbReference type="EMBL" id="CP067140">
    <property type="protein sequence ID" value="WCR02763.1"/>
    <property type="molecule type" value="Genomic_DNA"/>
</dbReference>
<keyword evidence="2" id="KW-0812">Transmembrane</keyword>
<feature type="transmembrane region" description="Helical" evidence="2">
    <location>
        <begin position="149"/>
        <end position="165"/>
    </location>
</feature>
<feature type="transmembrane region" description="Helical" evidence="2">
    <location>
        <begin position="273"/>
        <end position="295"/>
    </location>
</feature>
<keyword evidence="2" id="KW-1133">Transmembrane helix</keyword>
<proteinExistence type="predicted"/>
<reference evidence="5 7" key="2">
    <citation type="submission" date="2021-01" db="EMBL/GenBank/DDBJ databases">
        <title>Biogeographic distribution of Paracoccus.</title>
        <authorList>
            <person name="Hollensteiner J."/>
            <person name="Leineberger J."/>
            <person name="Brinkhoff T."/>
            <person name="Daniel R."/>
        </authorList>
    </citation>
    <scope>NUCLEOTIDE SEQUENCE [LARGE SCALE GENOMIC DNA]</scope>
    <source>
        <strain evidence="5 7">DSM 18447</strain>
    </source>
</reference>
<gene>
    <name evidence="5" type="ORF">JHX88_18335</name>
    <name evidence="4" type="ORF">SAMN05421772_13211</name>
</gene>
<feature type="transmembrane region" description="Helical" evidence="2">
    <location>
        <begin position="125"/>
        <end position="143"/>
    </location>
</feature>
<dbReference type="InterPro" id="IPR011853">
    <property type="entry name" value="TRAP_DctM-Dct_fused"/>
</dbReference>
<evidence type="ECO:0000313" key="6">
    <source>
        <dbReference type="Proteomes" id="UP000186216"/>
    </source>
</evidence>
<dbReference type="InterPro" id="IPR021814">
    <property type="entry name" value="DUF3394"/>
</dbReference>